<keyword evidence="7" id="KW-0804">Transcription</keyword>
<evidence type="ECO:0000313" key="13">
    <source>
        <dbReference type="EMBL" id="CAF1114668.1"/>
    </source>
</evidence>
<evidence type="ECO:0000256" key="8">
    <source>
        <dbReference type="ARBA" id="ARBA00023170"/>
    </source>
</evidence>
<evidence type="ECO:0000256" key="10">
    <source>
        <dbReference type="SAM" id="MobiDB-lite"/>
    </source>
</evidence>
<feature type="region of interest" description="Disordered" evidence="10">
    <location>
        <begin position="131"/>
        <end position="170"/>
    </location>
</feature>
<feature type="compositionally biased region" description="Basic and acidic residues" evidence="10">
    <location>
        <begin position="425"/>
        <end position="438"/>
    </location>
</feature>
<dbReference type="FunFam" id="3.30.50.10:FF:000030">
    <property type="entry name" value="Nuclear Hormone Receptor family"/>
    <property type="match status" value="1"/>
</dbReference>
<dbReference type="GO" id="GO:0000122">
    <property type="term" value="P:negative regulation of transcription by RNA polymerase II"/>
    <property type="evidence" value="ECO:0007669"/>
    <property type="project" value="TreeGrafter"/>
</dbReference>
<keyword evidence="3" id="KW-0863">Zinc-finger</keyword>
<evidence type="ECO:0000259" key="12">
    <source>
        <dbReference type="PROSITE" id="PS51843"/>
    </source>
</evidence>
<evidence type="ECO:0000259" key="11">
    <source>
        <dbReference type="PROSITE" id="PS51030"/>
    </source>
</evidence>
<dbReference type="GO" id="GO:0008270">
    <property type="term" value="F:zinc ion binding"/>
    <property type="evidence" value="ECO:0007669"/>
    <property type="project" value="UniProtKB-KW"/>
</dbReference>
<dbReference type="InterPro" id="IPR000536">
    <property type="entry name" value="Nucl_hrmn_rcpt_lig-bd"/>
</dbReference>
<comment type="caution">
    <text evidence="13">The sequence shown here is derived from an EMBL/GenBank/DDBJ whole genome shotgun (WGS) entry which is preliminary data.</text>
</comment>
<dbReference type="CDD" id="cd06916">
    <property type="entry name" value="NR_DBD_like"/>
    <property type="match status" value="1"/>
</dbReference>
<dbReference type="PROSITE" id="PS51843">
    <property type="entry name" value="NR_LBD"/>
    <property type="match status" value="1"/>
</dbReference>
<dbReference type="EMBL" id="CAJNOQ010005875">
    <property type="protein sequence ID" value="CAF1114668.1"/>
    <property type="molecule type" value="Genomic_DNA"/>
</dbReference>
<feature type="region of interest" description="Disordered" evidence="10">
    <location>
        <begin position="402"/>
        <end position="438"/>
    </location>
</feature>
<dbReference type="InterPro" id="IPR035500">
    <property type="entry name" value="NHR-like_dom_sf"/>
</dbReference>
<feature type="compositionally biased region" description="Polar residues" evidence="10">
    <location>
        <begin position="135"/>
        <end position="159"/>
    </location>
</feature>
<dbReference type="PANTHER" id="PTHR24082:SF473">
    <property type="entry name" value="ECDYSONE-INDUCED PROTEIN 75B, ISOFORM B"/>
    <property type="match status" value="1"/>
</dbReference>
<dbReference type="OrthoDB" id="7634782at2759"/>
<evidence type="ECO:0000313" key="14">
    <source>
        <dbReference type="EMBL" id="CAF3878730.1"/>
    </source>
</evidence>
<feature type="compositionally biased region" description="Low complexity" evidence="10">
    <location>
        <begin position="409"/>
        <end position="424"/>
    </location>
</feature>
<dbReference type="GO" id="GO:0004879">
    <property type="term" value="F:nuclear receptor activity"/>
    <property type="evidence" value="ECO:0007669"/>
    <property type="project" value="TreeGrafter"/>
</dbReference>
<protein>
    <submittedName>
        <fullName evidence="13">Uncharacterized protein</fullName>
    </submittedName>
</protein>
<feature type="compositionally biased region" description="Polar residues" evidence="10">
    <location>
        <begin position="56"/>
        <end position="84"/>
    </location>
</feature>
<dbReference type="PROSITE" id="PS51030">
    <property type="entry name" value="NUCLEAR_REC_DBD_2"/>
    <property type="match status" value="1"/>
</dbReference>
<dbReference type="Proteomes" id="UP000663829">
    <property type="component" value="Unassembled WGS sequence"/>
</dbReference>
<dbReference type="GO" id="GO:0000978">
    <property type="term" value="F:RNA polymerase II cis-regulatory region sequence-specific DNA binding"/>
    <property type="evidence" value="ECO:0007669"/>
    <property type="project" value="TreeGrafter"/>
</dbReference>
<sequence length="860" mass="98185">MPSSAQSNSRNRTEKTISNSTSSYLSNTKDSLSSSYPSSKLSSPYHHLTNGDHTIKNVSQESVQSSLPTATSESTMRLTSPLDNSSRMSVSSNSSKDSPVLVDRAGEMNGVHLSLSEPAISFANHLASENHEKYQQPSDVQQNGHETKSSTPASTTESVHNMEYEFPPVSKAERDQEIQKYYRADLIHHLVDWPSTQLEKQLLCLKVFDEYYAYSAKISTAFTELKALKSNFRVLEIKRNIQTQRKFEAVKTLETELSIFYLNLQPWKETSMKRSKLSHSITLNESLHLNNNINNLAKDADHEKERKKIRKIPFPFGCCRICFDKATGVHYGVPTCEGCKGFFKRSILRKEKYRCYFGDGCTINIENRNRCKSCRFHKCLIEGMSVESVKMGRIPKIVKEKAIKEQHQQQRQQQYSLNENPSSPESEKNVENNDPDQSKDSNLFYTSYLLPNATNPFDIPPTSDILPSFLHSPIPLEPLSFSSDMNSLIHSSLTTTHESLPLIVYEQCQHAVSNVQLLADTATDSYHFESAFQSSNTYANLSVTTSSHATSQTFLSDDFSIDETNNAEMSRGMNIAQQIVKLNTLALTNYMTNCDEHFSINVLERMNTIAPKLSKPEIFTELNYEESTFIRYLRWKMFDLCASYNARTKQLIERMIGLINLGIREYPGNSSSIMEIWAGLTDAIPFHVKNLIAFAKEMPGVAELCSQDFHKMMNNRLFDFWLIKHAPLIRNNESYMMLPNGLQYTRGWMIQIIGEEMVKTMFEFAEKFNQLKLTQEEHALVFPVVICTNDKTLEDQNTVQIIQCCYLYALFVQMCTTRTDYESKVLFHNLLAVFDFLPLLNELQEKKIGPLIPAHENPPQ</sequence>
<dbReference type="InterPro" id="IPR013088">
    <property type="entry name" value="Znf_NHR/GATA"/>
</dbReference>
<evidence type="ECO:0000256" key="5">
    <source>
        <dbReference type="ARBA" id="ARBA00023015"/>
    </source>
</evidence>
<feature type="compositionally biased region" description="Low complexity" evidence="10">
    <location>
        <begin position="31"/>
        <end position="45"/>
    </location>
</feature>
<feature type="domain" description="NR LBD" evidence="12">
    <location>
        <begin position="647"/>
        <end position="860"/>
    </location>
</feature>
<dbReference type="GO" id="GO:0030154">
    <property type="term" value="P:cell differentiation"/>
    <property type="evidence" value="ECO:0007669"/>
    <property type="project" value="TreeGrafter"/>
</dbReference>
<reference evidence="13" key="1">
    <citation type="submission" date="2021-02" db="EMBL/GenBank/DDBJ databases">
        <authorList>
            <person name="Nowell W R."/>
        </authorList>
    </citation>
    <scope>NUCLEOTIDE SEQUENCE</scope>
</reference>
<dbReference type="PRINTS" id="PR00047">
    <property type="entry name" value="STROIDFINGER"/>
</dbReference>
<gene>
    <name evidence="13" type="ORF">GPM918_LOCUS19399</name>
    <name evidence="14" type="ORF">SRO942_LOCUS19396</name>
</gene>
<keyword evidence="5" id="KW-0805">Transcription regulation</keyword>
<proteinExistence type="inferred from homology"/>
<dbReference type="PANTHER" id="PTHR24082">
    <property type="entry name" value="NUCLEAR HORMONE RECEPTOR"/>
    <property type="match status" value="1"/>
</dbReference>
<dbReference type="SUPFAM" id="SSF48508">
    <property type="entry name" value="Nuclear receptor ligand-binding domain"/>
    <property type="match status" value="1"/>
</dbReference>
<evidence type="ECO:0000256" key="6">
    <source>
        <dbReference type="ARBA" id="ARBA00023125"/>
    </source>
</evidence>
<dbReference type="Proteomes" id="UP000681722">
    <property type="component" value="Unassembled WGS sequence"/>
</dbReference>
<keyword evidence="15" id="KW-1185">Reference proteome</keyword>
<organism evidence="13 15">
    <name type="scientific">Didymodactylos carnosus</name>
    <dbReference type="NCBI Taxonomy" id="1234261"/>
    <lineage>
        <taxon>Eukaryota</taxon>
        <taxon>Metazoa</taxon>
        <taxon>Spiralia</taxon>
        <taxon>Gnathifera</taxon>
        <taxon>Rotifera</taxon>
        <taxon>Eurotatoria</taxon>
        <taxon>Bdelloidea</taxon>
        <taxon>Philodinida</taxon>
        <taxon>Philodinidae</taxon>
        <taxon>Didymodactylos</taxon>
    </lineage>
</organism>
<dbReference type="InterPro" id="IPR001628">
    <property type="entry name" value="Znf_hrmn_rcpt"/>
</dbReference>
<dbReference type="Gene3D" id="1.10.565.10">
    <property type="entry name" value="Retinoid X Receptor"/>
    <property type="match status" value="1"/>
</dbReference>
<evidence type="ECO:0000256" key="7">
    <source>
        <dbReference type="ARBA" id="ARBA00023163"/>
    </source>
</evidence>
<dbReference type="Gene3D" id="3.30.50.10">
    <property type="entry name" value="Erythroid Transcription Factor GATA-1, subunit A"/>
    <property type="match status" value="1"/>
</dbReference>
<dbReference type="Pfam" id="PF00105">
    <property type="entry name" value="zf-C4"/>
    <property type="match status" value="1"/>
</dbReference>
<accession>A0A814Q4Q7</accession>
<comment type="similarity">
    <text evidence="1">Belongs to the nuclear hormone receptor family.</text>
</comment>
<evidence type="ECO:0000256" key="4">
    <source>
        <dbReference type="ARBA" id="ARBA00022833"/>
    </source>
</evidence>
<dbReference type="GO" id="GO:0009755">
    <property type="term" value="P:hormone-mediated signaling pathway"/>
    <property type="evidence" value="ECO:0007669"/>
    <property type="project" value="TreeGrafter"/>
</dbReference>
<dbReference type="SUPFAM" id="SSF57716">
    <property type="entry name" value="Glucocorticoid receptor-like (DNA-binding domain)"/>
    <property type="match status" value="1"/>
</dbReference>
<evidence type="ECO:0000256" key="2">
    <source>
        <dbReference type="ARBA" id="ARBA00022723"/>
    </source>
</evidence>
<keyword evidence="6" id="KW-0238">DNA-binding</keyword>
<feature type="region of interest" description="Disordered" evidence="10">
    <location>
        <begin position="1"/>
        <end position="101"/>
    </location>
</feature>
<keyword evidence="2" id="KW-0479">Metal-binding</keyword>
<feature type="compositionally biased region" description="Low complexity" evidence="10">
    <location>
        <begin position="85"/>
        <end position="98"/>
    </location>
</feature>
<dbReference type="InterPro" id="IPR050234">
    <property type="entry name" value="Nuclear_hormone_rcpt_NR1"/>
</dbReference>
<feature type="domain" description="Nuclear receptor" evidence="11">
    <location>
        <begin position="316"/>
        <end position="391"/>
    </location>
</feature>
<dbReference type="EMBL" id="CAJOBC010005875">
    <property type="protein sequence ID" value="CAF3878730.1"/>
    <property type="molecule type" value="Genomic_DNA"/>
</dbReference>
<dbReference type="PROSITE" id="PS00031">
    <property type="entry name" value="NUCLEAR_REC_DBD_1"/>
    <property type="match status" value="1"/>
</dbReference>
<dbReference type="AlphaFoldDB" id="A0A814Q4Q7"/>
<name>A0A814Q4Q7_9BILA</name>
<evidence type="ECO:0000256" key="1">
    <source>
        <dbReference type="ARBA" id="ARBA00005993"/>
    </source>
</evidence>
<keyword evidence="4" id="KW-0862">Zinc</keyword>
<dbReference type="GO" id="GO:0045944">
    <property type="term" value="P:positive regulation of transcription by RNA polymerase II"/>
    <property type="evidence" value="ECO:0007669"/>
    <property type="project" value="TreeGrafter"/>
</dbReference>
<feature type="compositionally biased region" description="Polar residues" evidence="10">
    <location>
        <begin position="1"/>
        <end position="30"/>
    </location>
</feature>
<evidence type="ECO:0000256" key="9">
    <source>
        <dbReference type="ARBA" id="ARBA00023242"/>
    </source>
</evidence>
<evidence type="ECO:0000256" key="3">
    <source>
        <dbReference type="ARBA" id="ARBA00022771"/>
    </source>
</evidence>
<evidence type="ECO:0000313" key="15">
    <source>
        <dbReference type="Proteomes" id="UP000663829"/>
    </source>
</evidence>
<keyword evidence="9" id="KW-0539">Nucleus</keyword>
<keyword evidence="8" id="KW-0675">Receptor</keyword>
<dbReference type="SMART" id="SM00399">
    <property type="entry name" value="ZnF_C4"/>
    <property type="match status" value="1"/>
</dbReference>